<evidence type="ECO:0000313" key="2">
    <source>
        <dbReference type="Proteomes" id="UP001500469"/>
    </source>
</evidence>
<dbReference type="EMBL" id="BAAAFI010000049">
    <property type="protein sequence ID" value="GAA0881222.1"/>
    <property type="molecule type" value="Genomic_DNA"/>
</dbReference>
<organism evidence="1 2">
    <name type="scientific">Algoriphagus jejuensis</name>
    <dbReference type="NCBI Taxonomy" id="419934"/>
    <lineage>
        <taxon>Bacteria</taxon>
        <taxon>Pseudomonadati</taxon>
        <taxon>Bacteroidota</taxon>
        <taxon>Cytophagia</taxon>
        <taxon>Cytophagales</taxon>
        <taxon>Cyclobacteriaceae</taxon>
        <taxon>Algoriphagus</taxon>
    </lineage>
</organism>
<dbReference type="Pfam" id="PF14100">
    <property type="entry name" value="DUF6807"/>
    <property type="match status" value="1"/>
</dbReference>
<keyword evidence="2" id="KW-1185">Reference proteome</keyword>
<name>A0ABN1N5N5_9BACT</name>
<proteinExistence type="predicted"/>
<dbReference type="Proteomes" id="UP001500469">
    <property type="component" value="Unassembled WGS sequence"/>
</dbReference>
<protein>
    <submittedName>
        <fullName evidence="1">PmoA family protein</fullName>
    </submittedName>
</protein>
<sequence length="360" mass="39473">MISLFKVGFFASLVLIPFSERSEMKTTTTTGPSAKANAVTLVRKDAEKKVEVHVNGELFTAYLYPTTIDKPVLYPIKSVNGNDISRGYPLAPRAGERVDHPHHIGVWFNYGDVNGLDFWNNSDAIPADKKSAYGSIIHTGILKAKDGKDKAELEVAMDWVTSTGEVLLKEKTTFVFSVDGNKRIIDRITTLTAQSKEVAMTDNKEGMLGIRVARELEHPSNKPEIFTDASGIATAVPSLNNEGVTGMYRSSAGKEGDDVWGTRGTWVNLSGEIKGEKIDLAIVDHPSNPGYPTYWHARGYGLFAANTLGQKALSDGKDELNFKIAPGKSATFRYRIVVNSDGDVTDQTMNKEFESFSKVK</sequence>
<reference evidence="1 2" key="1">
    <citation type="journal article" date="2019" name="Int. J. Syst. Evol. Microbiol.">
        <title>The Global Catalogue of Microorganisms (GCM) 10K type strain sequencing project: providing services to taxonomists for standard genome sequencing and annotation.</title>
        <authorList>
            <consortium name="The Broad Institute Genomics Platform"/>
            <consortium name="The Broad Institute Genome Sequencing Center for Infectious Disease"/>
            <person name="Wu L."/>
            <person name="Ma J."/>
        </authorList>
    </citation>
    <scope>NUCLEOTIDE SEQUENCE [LARGE SCALE GENOMIC DNA]</scope>
    <source>
        <strain evidence="1 2">JCM 16112</strain>
    </source>
</reference>
<gene>
    <name evidence="1" type="ORF">GCM10009119_41920</name>
</gene>
<accession>A0ABN1N5N5</accession>
<comment type="caution">
    <text evidence="1">The sequence shown here is derived from an EMBL/GenBank/DDBJ whole genome shotgun (WGS) entry which is preliminary data.</text>
</comment>
<dbReference type="InterPro" id="IPR029475">
    <property type="entry name" value="DUF6807"/>
</dbReference>
<evidence type="ECO:0000313" key="1">
    <source>
        <dbReference type="EMBL" id="GAA0881222.1"/>
    </source>
</evidence>